<name>A0A5C4T4S6_9BACL</name>
<dbReference type="PANTHER" id="PTHR30290">
    <property type="entry name" value="PERIPLASMIC BINDING COMPONENT OF ABC TRANSPORTER"/>
    <property type="match status" value="1"/>
</dbReference>
<feature type="domain" description="Solute-binding protein family 5" evidence="3">
    <location>
        <begin position="96"/>
        <end position="469"/>
    </location>
</feature>
<dbReference type="EMBL" id="VDCQ01000034">
    <property type="protein sequence ID" value="TNJ64044.1"/>
    <property type="molecule type" value="Genomic_DNA"/>
</dbReference>
<evidence type="ECO:0000313" key="4">
    <source>
        <dbReference type="EMBL" id="TNJ64044.1"/>
    </source>
</evidence>
<dbReference type="PIRSF" id="PIRSF002741">
    <property type="entry name" value="MppA"/>
    <property type="match status" value="1"/>
</dbReference>
<dbReference type="Gene3D" id="3.90.76.10">
    <property type="entry name" value="Dipeptide-binding Protein, Domain 1"/>
    <property type="match status" value="1"/>
</dbReference>
<dbReference type="GO" id="GO:0043190">
    <property type="term" value="C:ATP-binding cassette (ABC) transporter complex"/>
    <property type="evidence" value="ECO:0007669"/>
    <property type="project" value="InterPro"/>
</dbReference>
<protein>
    <submittedName>
        <fullName evidence="4">ABC transporter substrate-binding protein</fullName>
    </submittedName>
</protein>
<keyword evidence="5" id="KW-1185">Reference proteome</keyword>
<evidence type="ECO:0000256" key="1">
    <source>
        <dbReference type="SAM" id="MobiDB-lite"/>
    </source>
</evidence>
<comment type="caution">
    <text evidence="4">The sequence shown here is derived from an EMBL/GenBank/DDBJ whole genome shotgun (WGS) entry which is preliminary data.</text>
</comment>
<dbReference type="GO" id="GO:0015833">
    <property type="term" value="P:peptide transport"/>
    <property type="evidence" value="ECO:0007669"/>
    <property type="project" value="TreeGrafter"/>
</dbReference>
<dbReference type="InterPro" id="IPR000914">
    <property type="entry name" value="SBP_5_dom"/>
</dbReference>
<dbReference type="OrthoDB" id="9796817at2"/>
<dbReference type="InterPro" id="IPR030678">
    <property type="entry name" value="Peptide/Ni-bd"/>
</dbReference>
<dbReference type="SUPFAM" id="SSF53850">
    <property type="entry name" value="Periplasmic binding protein-like II"/>
    <property type="match status" value="1"/>
</dbReference>
<dbReference type="AlphaFoldDB" id="A0A5C4T4S6"/>
<dbReference type="Pfam" id="PF00496">
    <property type="entry name" value="SBP_bac_5"/>
    <property type="match status" value="1"/>
</dbReference>
<feature type="chain" id="PRO_5038656763" evidence="2">
    <location>
        <begin position="22"/>
        <end position="549"/>
    </location>
</feature>
<evidence type="ECO:0000259" key="3">
    <source>
        <dbReference type="Pfam" id="PF00496"/>
    </source>
</evidence>
<proteinExistence type="predicted"/>
<organism evidence="4 5">
    <name type="scientific">Paenibacillus hemerocallicola</name>
    <dbReference type="NCBI Taxonomy" id="1172614"/>
    <lineage>
        <taxon>Bacteria</taxon>
        <taxon>Bacillati</taxon>
        <taxon>Bacillota</taxon>
        <taxon>Bacilli</taxon>
        <taxon>Bacillales</taxon>
        <taxon>Paenibacillaceae</taxon>
        <taxon>Paenibacillus</taxon>
    </lineage>
</organism>
<evidence type="ECO:0000313" key="5">
    <source>
        <dbReference type="Proteomes" id="UP000307943"/>
    </source>
</evidence>
<dbReference type="Proteomes" id="UP000307943">
    <property type="component" value="Unassembled WGS sequence"/>
</dbReference>
<evidence type="ECO:0000256" key="2">
    <source>
        <dbReference type="SAM" id="SignalP"/>
    </source>
</evidence>
<dbReference type="RefSeq" id="WP_139604448.1">
    <property type="nucleotide sequence ID" value="NZ_VDCQ01000034.1"/>
</dbReference>
<keyword evidence="2" id="KW-0732">Signal</keyword>
<feature type="region of interest" description="Disordered" evidence="1">
    <location>
        <begin position="29"/>
        <end position="51"/>
    </location>
</feature>
<dbReference type="GO" id="GO:0042597">
    <property type="term" value="C:periplasmic space"/>
    <property type="evidence" value="ECO:0007669"/>
    <property type="project" value="UniProtKB-ARBA"/>
</dbReference>
<dbReference type="PROSITE" id="PS51257">
    <property type="entry name" value="PROKAR_LIPOPROTEIN"/>
    <property type="match status" value="1"/>
</dbReference>
<reference evidence="4 5" key="1">
    <citation type="submission" date="2019-05" db="EMBL/GenBank/DDBJ databases">
        <title>We sequenced the genome of Paenibacillus hemerocallicola KCTC 33185 for further insight into its adaptation and study the phylogeny of Paenibacillus.</title>
        <authorList>
            <person name="Narsing Rao M.P."/>
        </authorList>
    </citation>
    <scope>NUCLEOTIDE SEQUENCE [LARGE SCALE GENOMIC DNA]</scope>
    <source>
        <strain evidence="4 5">KCTC 33185</strain>
    </source>
</reference>
<gene>
    <name evidence="4" type="ORF">FE784_22305</name>
</gene>
<accession>A0A5C4T4S6</accession>
<sequence length="549" mass="61553">MKHSYRLITIGALIALLFMLAACTSAKPAANPDSSAGDPAPGQKASSSSSGQKEKVIYLGAVNPATTVGQIKNPDADISILPFNDTLLDVNDKFEFLPKLANSIETKDNQTYVIKLNPAAKWNDGQPFTTADIEFTLNTALHPLVDTHFNFNFIQGLNTAGKLDEDVASISGLNVIDAQTIEIKTKTPIAPTLFKETFATKAYFIPKHILKDVPKDQINTHPYFQNPQVTIGPFKFSKFVKGSYIEAVRNENYYLGKPKVDKIIIKQLPAENLIAQLQTGEIHMNLVKGGIIPITDFEKVKSLTNIALTSSEPTEPAELYFNTKRFAEPKVRQAFAHALNRKLIVDQLFKGHADLLDGPVPIGHPNYNSSIKPYGYDPEKAKQLLKEANWDFKQPIRFLIPVGNKNREQAGEILAQNLTEIGLNVQVEKYDLPSLVLKVRKFDYDLAIFNRGFRIDPSAYFSLYKSDDSGNWLQFKNARADELIDRGQIELDPAKRKEIYDQLQVVLHDELPSLSIYSEKRLLAVSKNVLLGKPLRLGMWYNVHEWDLK</sequence>
<dbReference type="Gene3D" id="3.10.105.10">
    <property type="entry name" value="Dipeptide-binding Protein, Domain 3"/>
    <property type="match status" value="1"/>
</dbReference>
<feature type="compositionally biased region" description="Low complexity" evidence="1">
    <location>
        <begin position="39"/>
        <end position="51"/>
    </location>
</feature>
<dbReference type="Gene3D" id="3.40.190.10">
    <property type="entry name" value="Periplasmic binding protein-like II"/>
    <property type="match status" value="1"/>
</dbReference>
<dbReference type="GO" id="GO:1904680">
    <property type="term" value="F:peptide transmembrane transporter activity"/>
    <property type="evidence" value="ECO:0007669"/>
    <property type="project" value="TreeGrafter"/>
</dbReference>
<feature type="signal peptide" evidence="2">
    <location>
        <begin position="1"/>
        <end position="21"/>
    </location>
</feature>
<dbReference type="InterPro" id="IPR039424">
    <property type="entry name" value="SBP_5"/>
</dbReference>